<protein>
    <submittedName>
        <fullName evidence="2">Uncharacterized protein</fullName>
    </submittedName>
</protein>
<sequence>MQHQYFLVVGLLQVILLGIMVVVGPTMELNFILKKLNVLYLKKMEILKILIMNGNKCIQ</sequence>
<evidence type="ECO:0000313" key="2">
    <source>
        <dbReference type="EMBL" id="AKH48680.1"/>
    </source>
</evidence>
<keyword evidence="1" id="KW-0812">Transmembrane</keyword>
<reference evidence="2" key="1">
    <citation type="journal article" date="2015" name="Front. Microbiol.">
        <title>Combining genomic sequencing methods to explore viral diversity and reveal potential virus-host interactions.</title>
        <authorList>
            <person name="Chow C.E."/>
            <person name="Winget D.M."/>
            <person name="White R.A.III."/>
            <person name="Hallam S.J."/>
            <person name="Suttle C.A."/>
        </authorList>
    </citation>
    <scope>NUCLEOTIDE SEQUENCE</scope>
    <source>
        <strain evidence="2">Oxic3_1</strain>
    </source>
</reference>
<keyword evidence="1" id="KW-0472">Membrane</keyword>
<reference evidence="2" key="2">
    <citation type="submission" date="2015-03" db="EMBL/GenBank/DDBJ databases">
        <authorList>
            <person name="Chow C.-E.T."/>
            <person name="Winget D.M."/>
            <person name="White R.A.III."/>
            <person name="Hallam S.J."/>
            <person name="Suttle C.A."/>
        </authorList>
    </citation>
    <scope>NUCLEOTIDE SEQUENCE</scope>
    <source>
        <strain evidence="2">Oxic3_1</strain>
    </source>
</reference>
<keyword evidence="1" id="KW-1133">Transmembrane helix</keyword>
<proteinExistence type="predicted"/>
<evidence type="ECO:0000256" key="1">
    <source>
        <dbReference type="SAM" id="Phobius"/>
    </source>
</evidence>
<name>A0A0F7L9T8_9VIRU</name>
<organism evidence="2">
    <name type="scientific">uncultured marine virus</name>
    <dbReference type="NCBI Taxonomy" id="186617"/>
    <lineage>
        <taxon>Viruses</taxon>
        <taxon>environmental samples</taxon>
    </lineage>
</organism>
<dbReference type="EMBL" id="KR029607">
    <property type="protein sequence ID" value="AKH48680.1"/>
    <property type="molecule type" value="Genomic_DNA"/>
</dbReference>
<accession>A0A0F7L9T8</accession>
<feature type="transmembrane region" description="Helical" evidence="1">
    <location>
        <begin position="6"/>
        <end position="33"/>
    </location>
</feature>